<keyword evidence="2 5" id="KW-0812">Transmembrane</keyword>
<dbReference type="InterPro" id="IPR044880">
    <property type="entry name" value="NCX_ion-bd_dom_sf"/>
</dbReference>
<dbReference type="InterPro" id="IPR004837">
    <property type="entry name" value="NaCa_Exmemb"/>
</dbReference>
<evidence type="ECO:0000259" key="6">
    <source>
        <dbReference type="Pfam" id="PF01699"/>
    </source>
</evidence>
<dbReference type="InterPro" id="IPR004481">
    <property type="entry name" value="K/Na/Ca-exchanger"/>
</dbReference>
<feature type="domain" description="Sodium/calcium exchanger membrane region" evidence="6">
    <location>
        <begin position="193"/>
        <end position="337"/>
    </location>
</feature>
<feature type="domain" description="Sodium/calcium exchanger membrane region" evidence="6">
    <location>
        <begin position="10"/>
        <end position="132"/>
    </location>
</feature>
<name>A0ABY8L7Y0_9RHOB</name>
<dbReference type="Gene3D" id="1.20.1420.30">
    <property type="entry name" value="NCX, central ion-binding region"/>
    <property type="match status" value="2"/>
</dbReference>
<dbReference type="EMBL" id="CP122537">
    <property type="protein sequence ID" value="WGH77191.1"/>
    <property type="molecule type" value="Genomic_DNA"/>
</dbReference>
<evidence type="ECO:0000313" key="7">
    <source>
        <dbReference type="EMBL" id="WGH77191.1"/>
    </source>
</evidence>
<evidence type="ECO:0000256" key="4">
    <source>
        <dbReference type="ARBA" id="ARBA00023136"/>
    </source>
</evidence>
<sequence length="343" mass="35054">MFAALATPLLIGAFAAAGLVVLVVSTRMTRLADIIADRTGMGEALAGGILLGAATSLSGLTVSATAAWNGDASLAVSNGLGGIAAQTLFLAVADLSFRKANLEHAAAEPANLFQAALLMILLTLPVLAFAMPAWDIWGVHPVSILMAAAYLYGARLSRAVRETPMWAPVDTPETRHDEPEDAAEAHRDARGPALAFAGLAVMLALSGWVISATASVAVGRFGLSSSLVGALATAVVTSLPELVTTVAAVRRGALQLAVGGIIGGNTFDTMFLVVSDGFYREGSIFAAMQPADLFWLATGLVMTAVLMAGLIRRQKQGPGGIGAETILLIALYAGAVGVQPFGS</sequence>
<feature type="transmembrane region" description="Helical" evidence="5">
    <location>
        <begin position="227"/>
        <end position="249"/>
    </location>
</feature>
<evidence type="ECO:0000256" key="3">
    <source>
        <dbReference type="ARBA" id="ARBA00022989"/>
    </source>
</evidence>
<feature type="transmembrane region" description="Helical" evidence="5">
    <location>
        <begin position="74"/>
        <end position="97"/>
    </location>
</feature>
<feature type="transmembrane region" description="Helical" evidence="5">
    <location>
        <begin position="293"/>
        <end position="311"/>
    </location>
</feature>
<proteinExistence type="predicted"/>
<feature type="transmembrane region" description="Helical" evidence="5">
    <location>
        <begin position="109"/>
        <end position="130"/>
    </location>
</feature>
<feature type="transmembrane region" description="Helical" evidence="5">
    <location>
        <begin position="136"/>
        <end position="153"/>
    </location>
</feature>
<evidence type="ECO:0000256" key="2">
    <source>
        <dbReference type="ARBA" id="ARBA00022692"/>
    </source>
</evidence>
<dbReference type="PANTHER" id="PTHR10846:SF8">
    <property type="entry name" value="INNER MEMBRANE PROTEIN YRBG"/>
    <property type="match status" value="1"/>
</dbReference>
<keyword evidence="4 5" id="KW-0472">Membrane</keyword>
<dbReference type="Proteomes" id="UP001243420">
    <property type="component" value="Chromosome"/>
</dbReference>
<protein>
    <submittedName>
        <fullName evidence="7">Sodium:calcium antiporter</fullName>
    </submittedName>
</protein>
<feature type="transmembrane region" description="Helical" evidence="5">
    <location>
        <begin position="323"/>
        <end position="342"/>
    </location>
</feature>
<evidence type="ECO:0000313" key="8">
    <source>
        <dbReference type="Proteomes" id="UP001243420"/>
    </source>
</evidence>
<gene>
    <name evidence="7" type="ORF">P8627_08985</name>
</gene>
<dbReference type="Pfam" id="PF01699">
    <property type="entry name" value="Na_Ca_ex"/>
    <property type="match status" value="2"/>
</dbReference>
<evidence type="ECO:0000256" key="1">
    <source>
        <dbReference type="ARBA" id="ARBA00004141"/>
    </source>
</evidence>
<accession>A0ABY8L7Y0</accession>
<dbReference type="RefSeq" id="WP_279963765.1">
    <property type="nucleotide sequence ID" value="NZ_CP122537.1"/>
</dbReference>
<feature type="transmembrane region" description="Helical" evidence="5">
    <location>
        <begin position="6"/>
        <end position="24"/>
    </location>
</feature>
<organism evidence="7 8">
    <name type="scientific">Jannaschia ovalis</name>
    <dbReference type="NCBI Taxonomy" id="3038773"/>
    <lineage>
        <taxon>Bacteria</taxon>
        <taxon>Pseudomonadati</taxon>
        <taxon>Pseudomonadota</taxon>
        <taxon>Alphaproteobacteria</taxon>
        <taxon>Rhodobacterales</taxon>
        <taxon>Roseobacteraceae</taxon>
        <taxon>Jannaschia</taxon>
    </lineage>
</organism>
<comment type="subcellular location">
    <subcellularLocation>
        <location evidence="1">Membrane</location>
        <topology evidence="1">Multi-pass membrane protein</topology>
    </subcellularLocation>
</comment>
<evidence type="ECO:0000256" key="5">
    <source>
        <dbReference type="SAM" id="Phobius"/>
    </source>
</evidence>
<feature type="transmembrane region" description="Helical" evidence="5">
    <location>
        <begin position="45"/>
        <end position="68"/>
    </location>
</feature>
<keyword evidence="8" id="KW-1185">Reference proteome</keyword>
<dbReference type="PANTHER" id="PTHR10846">
    <property type="entry name" value="SODIUM/POTASSIUM/CALCIUM EXCHANGER"/>
    <property type="match status" value="1"/>
</dbReference>
<feature type="transmembrane region" description="Helical" evidence="5">
    <location>
        <begin position="256"/>
        <end position="273"/>
    </location>
</feature>
<keyword evidence="3 5" id="KW-1133">Transmembrane helix</keyword>
<feature type="transmembrane region" description="Helical" evidence="5">
    <location>
        <begin position="194"/>
        <end position="221"/>
    </location>
</feature>
<reference evidence="7 8" key="1">
    <citation type="submission" date="2023-04" db="EMBL/GenBank/DDBJ databases">
        <title>Jannaschia ovalis sp. nov., a marine bacterium isolated from sea tidal flat.</title>
        <authorList>
            <person name="Kwon D.Y."/>
            <person name="Kim J.-J."/>
        </authorList>
    </citation>
    <scope>NUCLEOTIDE SEQUENCE [LARGE SCALE GENOMIC DNA]</scope>
    <source>
        <strain evidence="7 8">GRR-S6-38</strain>
    </source>
</reference>